<evidence type="ECO:0000256" key="3">
    <source>
        <dbReference type="SAM" id="SignalP"/>
    </source>
</evidence>
<accession>A0A0P0Z9L6</accession>
<dbReference type="SUPFAM" id="SSF50814">
    <property type="entry name" value="Lipocalins"/>
    <property type="match status" value="1"/>
</dbReference>
<dbReference type="InterPro" id="IPR015304">
    <property type="entry name" value="ZinT_dom"/>
</dbReference>
<keyword evidence="1 3" id="KW-0732">Signal</keyword>
<dbReference type="GO" id="GO:0008270">
    <property type="term" value="F:zinc ion binding"/>
    <property type="evidence" value="ECO:0007669"/>
    <property type="project" value="InterPro"/>
</dbReference>
<dbReference type="AlphaFoldDB" id="A0A0P0Z9L6"/>
<evidence type="ECO:0000256" key="1">
    <source>
        <dbReference type="ARBA" id="ARBA00022729"/>
    </source>
</evidence>
<dbReference type="Pfam" id="PF09223">
    <property type="entry name" value="ZinT"/>
    <property type="match status" value="1"/>
</dbReference>
<dbReference type="Gene3D" id="2.40.128.20">
    <property type="match status" value="1"/>
</dbReference>
<dbReference type="EMBL" id="LC066396">
    <property type="protein sequence ID" value="BAT31023.1"/>
    <property type="molecule type" value="Genomic_DNA"/>
</dbReference>
<proteinExistence type="predicted"/>
<evidence type="ECO:0000313" key="5">
    <source>
        <dbReference type="EMBL" id="BAT31023.1"/>
    </source>
</evidence>
<reference evidence="5" key="1">
    <citation type="journal article" date="2015" name="Proc. Natl. Acad. Sci. U.S.A.">
        <title>Bacterial clade with the ribosomal RNA operon on a small plasmid rather than the chromosome.</title>
        <authorList>
            <person name="Anda M."/>
            <person name="Ohtsubo Y."/>
            <person name="Okubo T."/>
            <person name="Sugawara M."/>
            <person name="Nagata Y."/>
            <person name="Tsuda M."/>
            <person name="Minamisawa K."/>
            <person name="Mitsui H."/>
        </authorList>
    </citation>
    <scope>NUCLEOTIDE SEQUENCE</scope>
    <source>
        <strain evidence="5">DSM 15513</strain>
    </source>
</reference>
<evidence type="ECO:0000259" key="4">
    <source>
        <dbReference type="Pfam" id="PF09223"/>
    </source>
</evidence>
<keyword evidence="2" id="KW-0862">Zinc</keyword>
<organism evidence="5">
    <name type="scientific">Fulvimarina pelagi</name>
    <dbReference type="NCBI Taxonomy" id="217511"/>
    <lineage>
        <taxon>Bacteria</taxon>
        <taxon>Pseudomonadati</taxon>
        <taxon>Pseudomonadota</taxon>
        <taxon>Alphaproteobacteria</taxon>
        <taxon>Hyphomicrobiales</taxon>
        <taxon>Aurantimonadaceae</taxon>
        <taxon>Fulvimarina</taxon>
    </lineage>
</organism>
<feature type="signal peptide" evidence="3">
    <location>
        <begin position="1"/>
        <end position="23"/>
    </location>
</feature>
<name>A0A0P0Z9L6_9HYPH</name>
<feature type="domain" description="ZinT" evidence="4">
    <location>
        <begin position="41"/>
        <end position="88"/>
    </location>
</feature>
<evidence type="ECO:0000256" key="2">
    <source>
        <dbReference type="ARBA" id="ARBA00022833"/>
    </source>
</evidence>
<protein>
    <submittedName>
        <fullName evidence="5">PXO1-130 like-protein C-terminal of zinc-binding protein AdcA</fullName>
    </submittedName>
</protein>
<sequence length="90" mass="10062">MSRTIVVVTAFAFALSGSATVIAQQKTHSHASADHVHSKDDQQIYKGYFEDSQIKDRPLSDYAGDWQSVYPYLQDGTLEAVWEHKSKTAT</sequence>
<feature type="chain" id="PRO_5006058254" evidence="3">
    <location>
        <begin position="24"/>
        <end position="90"/>
    </location>
</feature>
<dbReference type="InterPro" id="IPR012674">
    <property type="entry name" value="Calycin"/>
</dbReference>